<dbReference type="InterPro" id="IPR002347">
    <property type="entry name" value="SDR_fam"/>
</dbReference>
<dbReference type="PANTHER" id="PTHR44169">
    <property type="entry name" value="NADPH-DEPENDENT 1-ACYLDIHYDROXYACETONE PHOSPHATE REDUCTASE"/>
    <property type="match status" value="1"/>
</dbReference>
<dbReference type="PRINTS" id="PR00080">
    <property type="entry name" value="SDRFAMILY"/>
</dbReference>
<dbReference type="RefSeq" id="WP_030534462.1">
    <property type="nucleotide sequence ID" value="NZ_JOIJ01000035.1"/>
</dbReference>
<name>A0A660CAX1_9PSEU</name>
<gene>
    <name evidence="4" type="ORF">JD82_02459</name>
</gene>
<dbReference type="OrthoDB" id="9781117at2"/>
<comment type="similarity">
    <text evidence="1 3">Belongs to the short-chain dehydrogenases/reductases (SDR) family.</text>
</comment>
<keyword evidence="5" id="KW-1185">Reference proteome</keyword>
<sequence length="236" mass="24794">MDISEATALVTGANRGIGRHIAAQLLERGAKVYAAARRPESLDLPGAEPIALDITDPAAVEAAARRANDVDLLINNAALATTSSLLGDLDLVHAEMNTNFWGTLSMVRAFAPVLSANGGGTIANIGSAAAWMAMPDGTAYAATKAAVWNMSNGLRHELAGQGTLVSSVHLSATDTEMGRDVALELNDPADVARATIDGIERGDWEIIVDEQTAMAKEWLAKDPKGFYVLLDQMLNA</sequence>
<evidence type="ECO:0000313" key="5">
    <source>
        <dbReference type="Proteomes" id="UP000317303"/>
    </source>
</evidence>
<proteinExistence type="inferred from homology"/>
<organism evidence="4 5">
    <name type="scientific">Prauserella rugosa</name>
    <dbReference type="NCBI Taxonomy" id="43354"/>
    <lineage>
        <taxon>Bacteria</taxon>
        <taxon>Bacillati</taxon>
        <taxon>Actinomycetota</taxon>
        <taxon>Actinomycetes</taxon>
        <taxon>Pseudonocardiales</taxon>
        <taxon>Pseudonocardiaceae</taxon>
        <taxon>Prauserella</taxon>
    </lineage>
</organism>
<reference evidence="4 5" key="1">
    <citation type="submission" date="2019-07" db="EMBL/GenBank/DDBJ databases">
        <title>R&amp;d 2014.</title>
        <authorList>
            <person name="Klenk H.-P."/>
        </authorList>
    </citation>
    <scope>NUCLEOTIDE SEQUENCE [LARGE SCALE GENOMIC DNA]</scope>
    <source>
        <strain evidence="4 5">DSM 43194</strain>
    </source>
</reference>
<dbReference type="GO" id="GO:0016491">
    <property type="term" value="F:oxidoreductase activity"/>
    <property type="evidence" value="ECO:0007669"/>
    <property type="project" value="UniProtKB-KW"/>
</dbReference>
<evidence type="ECO:0000256" key="3">
    <source>
        <dbReference type="RuleBase" id="RU000363"/>
    </source>
</evidence>
<dbReference type="PROSITE" id="PS00061">
    <property type="entry name" value="ADH_SHORT"/>
    <property type="match status" value="1"/>
</dbReference>
<protein>
    <submittedName>
        <fullName evidence="4">Short-subunit dehydrogenase</fullName>
    </submittedName>
</protein>
<dbReference type="EMBL" id="VLJV01000001">
    <property type="protein sequence ID" value="TWH20612.1"/>
    <property type="molecule type" value="Genomic_DNA"/>
</dbReference>
<dbReference type="Gene3D" id="3.40.50.720">
    <property type="entry name" value="NAD(P)-binding Rossmann-like Domain"/>
    <property type="match status" value="1"/>
</dbReference>
<accession>A0A660CAX1</accession>
<keyword evidence="2" id="KW-0560">Oxidoreductase</keyword>
<dbReference type="NCBIfam" id="NF006119">
    <property type="entry name" value="PRK08264.1-5"/>
    <property type="match status" value="1"/>
</dbReference>
<dbReference type="AlphaFoldDB" id="A0A660CAX1"/>
<dbReference type="InterPro" id="IPR020904">
    <property type="entry name" value="Sc_DH/Rdtase_CS"/>
</dbReference>
<evidence type="ECO:0000256" key="2">
    <source>
        <dbReference type="ARBA" id="ARBA00023002"/>
    </source>
</evidence>
<dbReference type="Pfam" id="PF00106">
    <property type="entry name" value="adh_short"/>
    <property type="match status" value="1"/>
</dbReference>
<dbReference type="InterPro" id="IPR036291">
    <property type="entry name" value="NAD(P)-bd_dom_sf"/>
</dbReference>
<dbReference type="SUPFAM" id="SSF51735">
    <property type="entry name" value="NAD(P)-binding Rossmann-fold domains"/>
    <property type="match status" value="1"/>
</dbReference>
<comment type="caution">
    <text evidence="4">The sequence shown here is derived from an EMBL/GenBank/DDBJ whole genome shotgun (WGS) entry which is preliminary data.</text>
</comment>
<evidence type="ECO:0000313" key="4">
    <source>
        <dbReference type="EMBL" id="TWH20612.1"/>
    </source>
</evidence>
<dbReference type="PRINTS" id="PR00081">
    <property type="entry name" value="GDHRDH"/>
</dbReference>
<dbReference type="Proteomes" id="UP000317303">
    <property type="component" value="Unassembled WGS sequence"/>
</dbReference>
<evidence type="ECO:0000256" key="1">
    <source>
        <dbReference type="ARBA" id="ARBA00006484"/>
    </source>
</evidence>
<dbReference type="PANTHER" id="PTHR44169:SF6">
    <property type="entry name" value="NADPH-DEPENDENT 1-ACYLDIHYDROXYACETONE PHOSPHATE REDUCTASE"/>
    <property type="match status" value="1"/>
</dbReference>